<dbReference type="InterPro" id="IPR035906">
    <property type="entry name" value="MetI-like_sf"/>
</dbReference>
<gene>
    <name evidence="10" type="ORF">JOF43_001442</name>
</gene>
<feature type="compositionally biased region" description="Pro residues" evidence="8">
    <location>
        <begin position="8"/>
        <end position="18"/>
    </location>
</feature>
<keyword evidence="11" id="KW-1185">Reference proteome</keyword>
<dbReference type="RefSeq" id="WP_209900674.1">
    <property type="nucleotide sequence ID" value="NZ_BAAAJW010000002.1"/>
</dbReference>
<dbReference type="Gene3D" id="1.10.3720.10">
    <property type="entry name" value="MetI-like"/>
    <property type="match status" value="1"/>
</dbReference>
<proteinExistence type="inferred from homology"/>
<dbReference type="SUPFAM" id="SSF161098">
    <property type="entry name" value="MetI-like"/>
    <property type="match status" value="1"/>
</dbReference>
<feature type="transmembrane region" description="Helical" evidence="7">
    <location>
        <begin position="134"/>
        <end position="154"/>
    </location>
</feature>
<evidence type="ECO:0000313" key="11">
    <source>
        <dbReference type="Proteomes" id="UP001519290"/>
    </source>
</evidence>
<evidence type="ECO:0000256" key="1">
    <source>
        <dbReference type="ARBA" id="ARBA00004651"/>
    </source>
</evidence>
<keyword evidence="2 7" id="KW-0813">Transport</keyword>
<name>A0ABS4WZ40_9MICO</name>
<evidence type="ECO:0000256" key="3">
    <source>
        <dbReference type="ARBA" id="ARBA00022475"/>
    </source>
</evidence>
<dbReference type="CDD" id="cd06261">
    <property type="entry name" value="TM_PBP2"/>
    <property type="match status" value="1"/>
</dbReference>
<evidence type="ECO:0000259" key="9">
    <source>
        <dbReference type="PROSITE" id="PS50928"/>
    </source>
</evidence>
<dbReference type="EMBL" id="JAGIOD010000001">
    <property type="protein sequence ID" value="MBP2381485.1"/>
    <property type="molecule type" value="Genomic_DNA"/>
</dbReference>
<dbReference type="PANTHER" id="PTHR30193">
    <property type="entry name" value="ABC TRANSPORTER PERMEASE PROTEIN"/>
    <property type="match status" value="1"/>
</dbReference>
<evidence type="ECO:0000256" key="8">
    <source>
        <dbReference type="SAM" id="MobiDB-lite"/>
    </source>
</evidence>
<keyword evidence="4 7" id="KW-0812">Transmembrane</keyword>
<evidence type="ECO:0000313" key="10">
    <source>
        <dbReference type="EMBL" id="MBP2381485.1"/>
    </source>
</evidence>
<feature type="region of interest" description="Disordered" evidence="8">
    <location>
        <begin position="1"/>
        <end position="24"/>
    </location>
</feature>
<feature type="transmembrane region" description="Helical" evidence="7">
    <location>
        <begin position="32"/>
        <end position="58"/>
    </location>
</feature>
<organism evidence="10 11">
    <name type="scientific">Brachybacterium sacelli</name>
    <dbReference type="NCBI Taxonomy" id="173364"/>
    <lineage>
        <taxon>Bacteria</taxon>
        <taxon>Bacillati</taxon>
        <taxon>Actinomycetota</taxon>
        <taxon>Actinomycetes</taxon>
        <taxon>Micrococcales</taxon>
        <taxon>Dermabacteraceae</taxon>
        <taxon>Brachybacterium</taxon>
    </lineage>
</organism>
<dbReference type="InterPro" id="IPR051393">
    <property type="entry name" value="ABC_transporter_permease"/>
</dbReference>
<evidence type="ECO:0000256" key="2">
    <source>
        <dbReference type="ARBA" id="ARBA00022448"/>
    </source>
</evidence>
<evidence type="ECO:0000256" key="6">
    <source>
        <dbReference type="ARBA" id="ARBA00023136"/>
    </source>
</evidence>
<keyword evidence="6 7" id="KW-0472">Membrane</keyword>
<dbReference type="InterPro" id="IPR000515">
    <property type="entry name" value="MetI-like"/>
</dbReference>
<feature type="transmembrane region" description="Helical" evidence="7">
    <location>
        <begin position="99"/>
        <end position="122"/>
    </location>
</feature>
<sequence>MSSAAPSLSPPHSPPTTPSPGERRRIRVGNPVTPYLFVAPFLVLFAVFVLAPILVLAYSSTRQWILGFDTGGFVGTDNYATLLSGQGVLSEEFWSGMRVTAIFTVLSVPLLVVVPFALALLLNLKFPGRTFFRAVYFAPYVLGVAVVGVLWHFLLDARVGPVNHLLGSLGLPDAIAWTTSLPAGWVSLVGVTVWWTVGFNAVIYLAALQDVPGELYEAARIDGAGAWQRLWVVTIPHMRRVLQFVVVITIIASANMYGQSALITMEQPGGATRTAIGYIAQTGMESYDIGMASAMSMILALCLIAASLLVNQIFRFVGKV</sequence>
<feature type="domain" description="ABC transmembrane type-1" evidence="9">
    <location>
        <begin position="97"/>
        <end position="310"/>
    </location>
</feature>
<feature type="transmembrane region" description="Helical" evidence="7">
    <location>
        <begin position="289"/>
        <end position="310"/>
    </location>
</feature>
<feature type="transmembrane region" description="Helical" evidence="7">
    <location>
        <begin position="241"/>
        <end position="258"/>
    </location>
</feature>
<dbReference type="PANTHER" id="PTHR30193:SF41">
    <property type="entry name" value="DIACETYLCHITOBIOSE UPTAKE SYSTEM PERMEASE PROTEIN NGCF"/>
    <property type="match status" value="1"/>
</dbReference>
<keyword evidence="5 7" id="KW-1133">Transmembrane helix</keyword>
<evidence type="ECO:0000256" key="7">
    <source>
        <dbReference type="RuleBase" id="RU363032"/>
    </source>
</evidence>
<reference evidence="10 11" key="1">
    <citation type="submission" date="2021-03" db="EMBL/GenBank/DDBJ databases">
        <title>Sequencing the genomes of 1000 actinobacteria strains.</title>
        <authorList>
            <person name="Klenk H.-P."/>
        </authorList>
    </citation>
    <scope>NUCLEOTIDE SEQUENCE [LARGE SCALE GENOMIC DNA]</scope>
    <source>
        <strain evidence="10 11">DSM 14566</strain>
    </source>
</reference>
<comment type="caution">
    <text evidence="10">The sequence shown here is derived from an EMBL/GenBank/DDBJ whole genome shotgun (WGS) entry which is preliminary data.</text>
</comment>
<evidence type="ECO:0000256" key="5">
    <source>
        <dbReference type="ARBA" id="ARBA00022989"/>
    </source>
</evidence>
<evidence type="ECO:0000256" key="4">
    <source>
        <dbReference type="ARBA" id="ARBA00022692"/>
    </source>
</evidence>
<dbReference type="Proteomes" id="UP001519290">
    <property type="component" value="Unassembled WGS sequence"/>
</dbReference>
<accession>A0ABS4WZ40</accession>
<dbReference type="Pfam" id="PF00528">
    <property type="entry name" value="BPD_transp_1"/>
    <property type="match status" value="1"/>
</dbReference>
<comment type="similarity">
    <text evidence="7">Belongs to the binding-protein-dependent transport system permease family.</text>
</comment>
<dbReference type="PROSITE" id="PS50928">
    <property type="entry name" value="ABC_TM1"/>
    <property type="match status" value="1"/>
</dbReference>
<comment type="subcellular location">
    <subcellularLocation>
        <location evidence="1 7">Cell membrane</location>
        <topology evidence="1 7">Multi-pass membrane protein</topology>
    </subcellularLocation>
</comment>
<protein>
    <submittedName>
        <fullName evidence="10">Multiple sugar transport system permease protein</fullName>
    </submittedName>
</protein>
<feature type="transmembrane region" description="Helical" evidence="7">
    <location>
        <begin position="174"/>
        <end position="197"/>
    </location>
</feature>
<keyword evidence="10" id="KW-0762">Sugar transport</keyword>
<keyword evidence="3" id="KW-1003">Cell membrane</keyword>